<accession>A0A420J7K9</accession>
<sequence length="49" mass="5454">MGHYDDARDSHSKATWIGAAFNAVVFFGLKNSAKTLENLIPLSLTNRKF</sequence>
<dbReference type="AlphaFoldDB" id="A0A420J7K9"/>
<organism evidence="1 2">
    <name type="scientific">Golovinomyces cichoracearum</name>
    <dbReference type="NCBI Taxonomy" id="62708"/>
    <lineage>
        <taxon>Eukaryota</taxon>
        <taxon>Fungi</taxon>
        <taxon>Dikarya</taxon>
        <taxon>Ascomycota</taxon>
        <taxon>Pezizomycotina</taxon>
        <taxon>Leotiomycetes</taxon>
        <taxon>Erysiphales</taxon>
        <taxon>Erysiphaceae</taxon>
        <taxon>Golovinomyces</taxon>
    </lineage>
</organism>
<evidence type="ECO:0000313" key="2">
    <source>
        <dbReference type="Proteomes" id="UP000285405"/>
    </source>
</evidence>
<evidence type="ECO:0000313" key="1">
    <source>
        <dbReference type="EMBL" id="RKF82758.1"/>
    </source>
</evidence>
<dbReference type="EMBL" id="MCBR01001143">
    <property type="protein sequence ID" value="RKF82758.1"/>
    <property type="molecule type" value="Genomic_DNA"/>
</dbReference>
<proteinExistence type="predicted"/>
<comment type="caution">
    <text evidence="1">The sequence shown here is derived from an EMBL/GenBank/DDBJ whole genome shotgun (WGS) entry which is preliminary data.</text>
</comment>
<dbReference type="Proteomes" id="UP000285405">
    <property type="component" value="Unassembled WGS sequence"/>
</dbReference>
<gene>
    <name evidence="1" type="ORF">GcC1_011026</name>
</gene>
<protein>
    <submittedName>
        <fullName evidence="1">Uncharacterized protein</fullName>
    </submittedName>
</protein>
<name>A0A420J7K9_9PEZI</name>
<reference evidence="1 2" key="1">
    <citation type="journal article" date="2018" name="BMC Genomics">
        <title>Comparative genome analyses reveal sequence features reflecting distinct modes of host-adaptation between dicot and monocot powdery mildew.</title>
        <authorList>
            <person name="Wu Y."/>
            <person name="Ma X."/>
            <person name="Pan Z."/>
            <person name="Kale S.D."/>
            <person name="Song Y."/>
            <person name="King H."/>
            <person name="Zhang Q."/>
            <person name="Presley C."/>
            <person name="Deng X."/>
            <person name="Wei C.I."/>
            <person name="Xiao S."/>
        </authorList>
    </citation>
    <scope>NUCLEOTIDE SEQUENCE [LARGE SCALE GENOMIC DNA]</scope>
    <source>
        <strain evidence="1">UCSC1</strain>
    </source>
</reference>